<dbReference type="PROSITE" id="PS51186">
    <property type="entry name" value="GNAT"/>
    <property type="match status" value="1"/>
</dbReference>
<evidence type="ECO:0000259" key="1">
    <source>
        <dbReference type="PROSITE" id="PS51186"/>
    </source>
</evidence>
<proteinExistence type="predicted"/>
<feature type="domain" description="N-acetyltransferase" evidence="1">
    <location>
        <begin position="3"/>
        <end position="168"/>
    </location>
</feature>
<keyword evidence="3" id="KW-1185">Reference proteome</keyword>
<reference evidence="3" key="1">
    <citation type="journal article" date="2019" name="Int. J. Syst. Evol. Microbiol.">
        <title>The Global Catalogue of Microorganisms (GCM) 10K type strain sequencing project: providing services to taxonomists for standard genome sequencing and annotation.</title>
        <authorList>
            <consortium name="The Broad Institute Genomics Platform"/>
            <consortium name="The Broad Institute Genome Sequencing Center for Infectious Disease"/>
            <person name="Wu L."/>
            <person name="Ma J."/>
        </authorList>
    </citation>
    <scope>NUCLEOTIDE SEQUENCE [LARGE SCALE GENOMIC DNA]</scope>
    <source>
        <strain evidence="3">JCM 30846</strain>
    </source>
</reference>
<dbReference type="SUPFAM" id="SSF55729">
    <property type="entry name" value="Acyl-CoA N-acyltransferases (Nat)"/>
    <property type="match status" value="1"/>
</dbReference>
<dbReference type="EMBL" id="BAABEP010000002">
    <property type="protein sequence ID" value="GAA3710320.1"/>
    <property type="molecule type" value="Genomic_DNA"/>
</dbReference>
<dbReference type="RefSeq" id="WP_345640505.1">
    <property type="nucleotide sequence ID" value="NZ_BAABEP010000002.1"/>
</dbReference>
<organism evidence="2 3">
    <name type="scientific">Streptomyces tremellae</name>
    <dbReference type="NCBI Taxonomy" id="1124239"/>
    <lineage>
        <taxon>Bacteria</taxon>
        <taxon>Bacillati</taxon>
        <taxon>Actinomycetota</taxon>
        <taxon>Actinomycetes</taxon>
        <taxon>Kitasatosporales</taxon>
        <taxon>Streptomycetaceae</taxon>
        <taxon>Streptomyces</taxon>
    </lineage>
</organism>
<dbReference type="InterPro" id="IPR000182">
    <property type="entry name" value="GNAT_dom"/>
</dbReference>
<sequence>MQDLIRRATDDDAMALMKLRLEAEEWLAAQGIDQWRSPGFRDRALDKWRTDIAAGRTFVVEDVDGGVIGTVTLARPDTDFWTPEDGLDSAVYIAKLISSRHTAGDRLGGRIIDWVASVARKDGRPWVRLDCDRANIRLQDYYLREGFTHVRTECPDHRLSGWMGQRPADVIQHPDHPLVEAEGDPRALQ</sequence>
<dbReference type="Gene3D" id="3.40.630.30">
    <property type="match status" value="1"/>
</dbReference>
<evidence type="ECO:0000313" key="3">
    <source>
        <dbReference type="Proteomes" id="UP001499884"/>
    </source>
</evidence>
<evidence type="ECO:0000313" key="2">
    <source>
        <dbReference type="EMBL" id="GAA3710320.1"/>
    </source>
</evidence>
<comment type="caution">
    <text evidence="2">The sequence shown here is derived from an EMBL/GenBank/DDBJ whole genome shotgun (WGS) entry which is preliminary data.</text>
</comment>
<protein>
    <recommendedName>
        <fullName evidence="1">N-acetyltransferase domain-containing protein</fullName>
    </recommendedName>
</protein>
<accession>A0ABP7DUX0</accession>
<dbReference type="Proteomes" id="UP001499884">
    <property type="component" value="Unassembled WGS sequence"/>
</dbReference>
<gene>
    <name evidence="2" type="ORF">GCM10023082_05280</name>
</gene>
<name>A0ABP7DUX0_9ACTN</name>
<dbReference type="InterPro" id="IPR016181">
    <property type="entry name" value="Acyl_CoA_acyltransferase"/>
</dbReference>